<sequence length="347" mass="37510">MKDNLHRATATAQSNDSESWARTSGLRHSIRPRRRLPDDLMASDDLKAEVMRARAPAQTAPEVVETIAEPTLAEPSVQAPARSAAALSIPALSVPAETGMRHAPGAGLAERNVPQWEDLELVTPGNRPNRATAIPVLDAARDSLAVQAFDLLRTRLRKTTGENGWVNIAVTAPTRGCGTTFTALNLALSLSRIAGSRTVLMDLNLRQPGLDRALDVTAPGEMRDFLSGDARIEDHVQRVSDTLALGLNARPDMDAAETLQHPALSRTLDQMRAALRPDLVIYDMPAMLGHDDVSAFLPQLDGILLVSDGSQTMGRQLVECEQMLDGQVPLLGVVLNRARSNSLPHYK</sequence>
<dbReference type="InterPro" id="IPR050445">
    <property type="entry name" value="Bact_polysacc_biosynth/exp"/>
</dbReference>
<dbReference type="PANTHER" id="PTHR32309:SF31">
    <property type="entry name" value="CAPSULAR EXOPOLYSACCHARIDE FAMILY"/>
    <property type="match status" value="1"/>
</dbReference>
<keyword evidence="4" id="KW-0808">Transferase</keyword>
<dbReference type="SUPFAM" id="SSF52540">
    <property type="entry name" value="P-loop containing nucleoside triphosphate hydrolases"/>
    <property type="match status" value="1"/>
</dbReference>
<gene>
    <name evidence="4" type="ORF">ACFQFQ_07310</name>
</gene>
<dbReference type="Gene3D" id="3.40.50.300">
    <property type="entry name" value="P-loop containing nucleotide triphosphate hydrolases"/>
    <property type="match status" value="1"/>
</dbReference>
<feature type="compositionally biased region" description="Polar residues" evidence="3">
    <location>
        <begin position="10"/>
        <end position="22"/>
    </location>
</feature>
<evidence type="ECO:0000256" key="2">
    <source>
        <dbReference type="ARBA" id="ARBA00022840"/>
    </source>
</evidence>
<dbReference type="Proteomes" id="UP001596353">
    <property type="component" value="Unassembled WGS sequence"/>
</dbReference>
<organism evidence="4 5">
    <name type="scientific">Sulfitobacter porphyrae</name>
    <dbReference type="NCBI Taxonomy" id="1246864"/>
    <lineage>
        <taxon>Bacteria</taxon>
        <taxon>Pseudomonadati</taxon>
        <taxon>Pseudomonadota</taxon>
        <taxon>Alphaproteobacteria</taxon>
        <taxon>Rhodobacterales</taxon>
        <taxon>Roseobacteraceae</taxon>
        <taxon>Sulfitobacter</taxon>
    </lineage>
</organism>
<evidence type="ECO:0000313" key="4">
    <source>
        <dbReference type="EMBL" id="MFC6759342.1"/>
    </source>
</evidence>
<dbReference type="EC" id="2.7.10.2" evidence="4"/>
<name>A0ABW2B267_9RHOB</name>
<dbReference type="PANTHER" id="PTHR32309">
    <property type="entry name" value="TYROSINE-PROTEIN KINASE"/>
    <property type="match status" value="1"/>
</dbReference>
<reference evidence="5" key="1">
    <citation type="journal article" date="2019" name="Int. J. Syst. Evol. Microbiol.">
        <title>The Global Catalogue of Microorganisms (GCM) 10K type strain sequencing project: providing services to taxonomists for standard genome sequencing and annotation.</title>
        <authorList>
            <consortium name="The Broad Institute Genomics Platform"/>
            <consortium name="The Broad Institute Genome Sequencing Center for Infectious Disease"/>
            <person name="Wu L."/>
            <person name="Ma J."/>
        </authorList>
    </citation>
    <scope>NUCLEOTIDE SEQUENCE [LARGE SCALE GENOMIC DNA]</scope>
    <source>
        <strain evidence="5">CCUG 66188</strain>
    </source>
</reference>
<dbReference type="InterPro" id="IPR005702">
    <property type="entry name" value="Wzc-like_C"/>
</dbReference>
<evidence type="ECO:0000313" key="5">
    <source>
        <dbReference type="Proteomes" id="UP001596353"/>
    </source>
</evidence>
<proteinExistence type="predicted"/>
<dbReference type="EMBL" id="JBHSWG010000001">
    <property type="protein sequence ID" value="MFC6759342.1"/>
    <property type="molecule type" value="Genomic_DNA"/>
</dbReference>
<keyword evidence="4" id="KW-0418">Kinase</keyword>
<protein>
    <submittedName>
        <fullName evidence="4">CpsD/CapB family tyrosine-protein kinase</fullName>
        <ecNumber evidence="4">2.7.10.2</ecNumber>
    </submittedName>
</protein>
<evidence type="ECO:0000256" key="3">
    <source>
        <dbReference type="SAM" id="MobiDB-lite"/>
    </source>
</evidence>
<keyword evidence="5" id="KW-1185">Reference proteome</keyword>
<dbReference type="GO" id="GO:0004715">
    <property type="term" value="F:non-membrane spanning protein tyrosine kinase activity"/>
    <property type="evidence" value="ECO:0007669"/>
    <property type="project" value="UniProtKB-EC"/>
</dbReference>
<dbReference type="CDD" id="cd05387">
    <property type="entry name" value="BY-kinase"/>
    <property type="match status" value="1"/>
</dbReference>
<keyword evidence="2" id="KW-0067">ATP-binding</keyword>
<keyword evidence="1" id="KW-0547">Nucleotide-binding</keyword>
<dbReference type="InterPro" id="IPR027417">
    <property type="entry name" value="P-loop_NTPase"/>
</dbReference>
<comment type="caution">
    <text evidence="4">The sequence shown here is derived from an EMBL/GenBank/DDBJ whole genome shotgun (WGS) entry which is preliminary data.</text>
</comment>
<feature type="region of interest" description="Disordered" evidence="3">
    <location>
        <begin position="1"/>
        <end position="35"/>
    </location>
</feature>
<accession>A0ABW2B267</accession>
<evidence type="ECO:0000256" key="1">
    <source>
        <dbReference type="ARBA" id="ARBA00022741"/>
    </source>
</evidence>